<proteinExistence type="predicted"/>
<dbReference type="Gene3D" id="3.40.50.1110">
    <property type="entry name" value="SGNH hydrolase"/>
    <property type="match status" value="1"/>
</dbReference>
<protein>
    <submittedName>
        <fullName evidence="1">Carbohydrate esterase family 16 protein</fullName>
    </submittedName>
</protein>
<dbReference type="SUPFAM" id="SSF52266">
    <property type="entry name" value="SGNH hydrolase"/>
    <property type="match status" value="1"/>
</dbReference>
<evidence type="ECO:0000313" key="1">
    <source>
        <dbReference type="EMBL" id="PCH37968.1"/>
    </source>
</evidence>
<keyword evidence="2" id="KW-1185">Reference proteome</keyword>
<evidence type="ECO:0000313" key="2">
    <source>
        <dbReference type="Proteomes" id="UP000218811"/>
    </source>
</evidence>
<dbReference type="GO" id="GO:0016788">
    <property type="term" value="F:hydrolase activity, acting on ester bonds"/>
    <property type="evidence" value="ECO:0007669"/>
    <property type="project" value="InterPro"/>
</dbReference>
<dbReference type="STRING" id="742152.A0A2H3JJP6"/>
<gene>
    <name evidence="1" type="ORF">WOLCODRAFT_135964</name>
</gene>
<dbReference type="EMBL" id="KB467942">
    <property type="protein sequence ID" value="PCH37968.1"/>
    <property type="molecule type" value="Genomic_DNA"/>
</dbReference>
<dbReference type="OrthoDB" id="1600564at2759"/>
<dbReference type="InterPro" id="IPR001087">
    <property type="entry name" value="GDSL"/>
</dbReference>
<dbReference type="Proteomes" id="UP000218811">
    <property type="component" value="Unassembled WGS sequence"/>
</dbReference>
<sequence>MSDSIQQGETWPGFEKLKHLVIFGDSYSQVGYNSQEPRPSANNPLGVAFPGITWNEPNQPNWIGHLIKKHAPAPLLVFDYARGGDNVSGVRWQVRREFLQYLAPKPRWARWSEYDTLFITWVGINDCAFANAETVPKFVAELFDLQDELYNAGARNFLLVDLPPIHRSPAGNKPKSLQLPSRQPSCELWNIYLKEGAAQFASSHPLSTVLIYSSWETFSKAMDNPTAFGFETEDVRKAGGGMWVDRLHPTSKMHDLVARDLAQFLQDVMAHPAAVAATAGSSNAGSAAAAA</sequence>
<dbReference type="Pfam" id="PF00657">
    <property type="entry name" value="Lipase_GDSL"/>
    <property type="match status" value="1"/>
</dbReference>
<dbReference type="AlphaFoldDB" id="A0A2H3JJP6"/>
<dbReference type="InterPro" id="IPR036514">
    <property type="entry name" value="SGNH_hydro_sf"/>
</dbReference>
<organism evidence="1 2">
    <name type="scientific">Wolfiporia cocos (strain MD-104)</name>
    <name type="common">Brown rot fungus</name>
    <dbReference type="NCBI Taxonomy" id="742152"/>
    <lineage>
        <taxon>Eukaryota</taxon>
        <taxon>Fungi</taxon>
        <taxon>Dikarya</taxon>
        <taxon>Basidiomycota</taxon>
        <taxon>Agaricomycotina</taxon>
        <taxon>Agaricomycetes</taxon>
        <taxon>Polyporales</taxon>
        <taxon>Phaeolaceae</taxon>
        <taxon>Wolfiporia</taxon>
    </lineage>
</organism>
<accession>A0A2H3JJP6</accession>
<dbReference type="OMA" id="INDCAYA"/>
<name>A0A2H3JJP6_WOLCO</name>
<reference evidence="1 2" key="1">
    <citation type="journal article" date="2012" name="Science">
        <title>The Paleozoic origin of enzymatic lignin decomposition reconstructed from 31 fungal genomes.</title>
        <authorList>
            <person name="Floudas D."/>
            <person name="Binder M."/>
            <person name="Riley R."/>
            <person name="Barry K."/>
            <person name="Blanchette R.A."/>
            <person name="Henrissat B."/>
            <person name="Martinez A.T."/>
            <person name="Otillar R."/>
            <person name="Spatafora J.W."/>
            <person name="Yadav J.S."/>
            <person name="Aerts A."/>
            <person name="Benoit I."/>
            <person name="Boyd A."/>
            <person name="Carlson A."/>
            <person name="Copeland A."/>
            <person name="Coutinho P.M."/>
            <person name="de Vries R.P."/>
            <person name="Ferreira P."/>
            <person name="Findley K."/>
            <person name="Foster B."/>
            <person name="Gaskell J."/>
            <person name="Glotzer D."/>
            <person name="Gorecki P."/>
            <person name="Heitman J."/>
            <person name="Hesse C."/>
            <person name="Hori C."/>
            <person name="Igarashi K."/>
            <person name="Jurgens J.A."/>
            <person name="Kallen N."/>
            <person name="Kersten P."/>
            <person name="Kohler A."/>
            <person name="Kuees U."/>
            <person name="Kumar T.K.A."/>
            <person name="Kuo A."/>
            <person name="LaButti K."/>
            <person name="Larrondo L.F."/>
            <person name="Lindquist E."/>
            <person name="Ling A."/>
            <person name="Lombard V."/>
            <person name="Lucas S."/>
            <person name="Lundell T."/>
            <person name="Martin R."/>
            <person name="McLaughlin D.J."/>
            <person name="Morgenstern I."/>
            <person name="Morin E."/>
            <person name="Murat C."/>
            <person name="Nagy L.G."/>
            <person name="Nolan M."/>
            <person name="Ohm R.A."/>
            <person name="Patyshakuliyeva A."/>
            <person name="Rokas A."/>
            <person name="Ruiz-Duenas F.J."/>
            <person name="Sabat G."/>
            <person name="Salamov A."/>
            <person name="Samejima M."/>
            <person name="Schmutz J."/>
            <person name="Slot J.C."/>
            <person name="St John F."/>
            <person name="Stenlid J."/>
            <person name="Sun H."/>
            <person name="Sun S."/>
            <person name="Syed K."/>
            <person name="Tsang A."/>
            <person name="Wiebenga A."/>
            <person name="Young D."/>
            <person name="Pisabarro A."/>
            <person name="Eastwood D.C."/>
            <person name="Martin F."/>
            <person name="Cullen D."/>
            <person name="Grigoriev I.V."/>
            <person name="Hibbett D.S."/>
        </authorList>
    </citation>
    <scope>NUCLEOTIDE SEQUENCE [LARGE SCALE GENOMIC DNA]</scope>
    <source>
        <strain evidence="1 2">MD-104</strain>
    </source>
</reference>